<keyword evidence="7" id="KW-0539">Nucleus</keyword>
<dbReference type="eggNOG" id="KOG0627">
    <property type="taxonomic scope" value="Eukaryota"/>
</dbReference>
<keyword evidence="12" id="KW-0346">Stress response</keyword>
<dbReference type="PROSITE" id="PS00434">
    <property type="entry name" value="HSF_DOMAIN"/>
    <property type="match status" value="1"/>
</dbReference>
<evidence type="ECO:0000256" key="5">
    <source>
        <dbReference type="ARBA" id="ARBA00023125"/>
    </source>
</evidence>
<dbReference type="InterPro" id="IPR000232">
    <property type="entry name" value="HSF_DNA-bd"/>
</dbReference>
<dbReference type="GO" id="GO:0005634">
    <property type="term" value="C:nucleus"/>
    <property type="evidence" value="ECO:0007669"/>
    <property type="project" value="UniProtKB-SubCell"/>
</dbReference>
<dbReference type="PRINTS" id="PR00056">
    <property type="entry name" value="HSFDOMAIN"/>
</dbReference>
<dbReference type="KEGG" id="cme:CYME_CMO187C"/>
<evidence type="ECO:0000256" key="1">
    <source>
        <dbReference type="ARBA" id="ARBA00004123"/>
    </source>
</evidence>
<dbReference type="SUPFAM" id="SSF46785">
    <property type="entry name" value="Winged helix' DNA-binding domain"/>
    <property type="match status" value="1"/>
</dbReference>
<keyword evidence="4" id="KW-0805">Transcription regulation</keyword>
<dbReference type="AlphaFoldDB" id="M1V9I6"/>
<dbReference type="EMBL" id="AP006497">
    <property type="protein sequence ID" value="BAM81544.1"/>
    <property type="molecule type" value="Genomic_DNA"/>
</dbReference>
<dbReference type="InterPro" id="IPR036388">
    <property type="entry name" value="WH-like_DNA-bd_sf"/>
</dbReference>
<comment type="subunit">
    <text evidence="2">Homotrimer.</text>
</comment>
<keyword evidence="13" id="KW-1185">Reference proteome</keyword>
<comment type="subcellular location">
    <subcellularLocation>
        <location evidence="1">Nucleus</location>
    </subcellularLocation>
</comment>
<keyword evidence="6" id="KW-0804">Transcription</keyword>
<organism evidence="12 13">
    <name type="scientific">Cyanidioschyzon merolae (strain NIES-3377 / 10D)</name>
    <name type="common">Unicellular red alga</name>
    <dbReference type="NCBI Taxonomy" id="280699"/>
    <lineage>
        <taxon>Eukaryota</taxon>
        <taxon>Rhodophyta</taxon>
        <taxon>Bangiophyceae</taxon>
        <taxon>Cyanidiales</taxon>
        <taxon>Cyanidiaceae</taxon>
        <taxon>Cyanidioschyzon</taxon>
    </lineage>
</organism>
<feature type="compositionally biased region" description="Basic residues" evidence="10">
    <location>
        <begin position="114"/>
        <end position="123"/>
    </location>
</feature>
<evidence type="ECO:0000313" key="13">
    <source>
        <dbReference type="Proteomes" id="UP000007014"/>
    </source>
</evidence>
<sequence>MGAADITQDPSFDSKMDTDKPQTTVFIQKVYDLVQDAETADTVSWEESGESFVIWRVGDFTEKVLPAYFKHSNMSSFVRQLNQYGFHKISHERWEFQHEFFRRDRPDLLSQIKRNRPERRKRVLGASGTSGSSGSVNHGSAFKPVQGVRMLPGGVASKPRLDANAAYLQQHINVPLAASELLGEEDLATFNTSDSGNQRKPPWLSRIFGRGNRTIEIGKYGSLEDEAARLRRDNSLLLRELSELRRLYARLEQRLVESEQRESEREEQLHNLQGFMLRLFSSVEIMNSQLASAGLDFLALSPEWTQALTYLSDQGDLSNRPVPDLRQVGAISGQHIHDTDPLELLQPDSSQLENASVSNTTSDSFGRETPQTTVADAYSSVQQSGIIDQELDALQQRMQQMYQEERAGFSTLHAFLDQQQTRPGRSAPEVTPSVPGLRILGEDVLLQGPTGSSETT</sequence>
<evidence type="ECO:0000313" key="12">
    <source>
        <dbReference type="EMBL" id="BAM81544.1"/>
    </source>
</evidence>
<evidence type="ECO:0000256" key="4">
    <source>
        <dbReference type="ARBA" id="ARBA00023015"/>
    </source>
</evidence>
<dbReference type="GO" id="GO:0043565">
    <property type="term" value="F:sequence-specific DNA binding"/>
    <property type="evidence" value="ECO:0007669"/>
    <property type="project" value="InterPro"/>
</dbReference>
<dbReference type="Gramene" id="CMO187CT">
    <property type="protein sequence ID" value="CMO187CT"/>
    <property type="gene ID" value="CMO187C"/>
</dbReference>
<evidence type="ECO:0000259" key="11">
    <source>
        <dbReference type="PROSITE" id="PS00434"/>
    </source>
</evidence>
<evidence type="ECO:0000256" key="7">
    <source>
        <dbReference type="ARBA" id="ARBA00023242"/>
    </source>
</evidence>
<evidence type="ECO:0000256" key="3">
    <source>
        <dbReference type="ARBA" id="ARBA00022553"/>
    </source>
</evidence>
<feature type="region of interest" description="Disordered" evidence="10">
    <location>
        <begin position="114"/>
        <end position="139"/>
    </location>
</feature>
<accession>M1V9I6</accession>
<name>M1V9I6_CYAM1</name>
<keyword evidence="9" id="KW-0175">Coiled coil</keyword>
<dbReference type="PANTHER" id="PTHR10015:SF427">
    <property type="entry name" value="HEAT SHOCK FACTOR PROTEIN"/>
    <property type="match status" value="1"/>
</dbReference>
<dbReference type="Pfam" id="PF00447">
    <property type="entry name" value="HSF_DNA-bind"/>
    <property type="match status" value="1"/>
</dbReference>
<dbReference type="RefSeq" id="XP_005537580.1">
    <property type="nucleotide sequence ID" value="XM_005537523.1"/>
</dbReference>
<evidence type="ECO:0000256" key="6">
    <source>
        <dbReference type="ARBA" id="ARBA00023163"/>
    </source>
</evidence>
<reference evidence="12 13" key="2">
    <citation type="journal article" date="2007" name="BMC Biol.">
        <title>A 100%-complete sequence reveals unusually simple genomic features in the hot-spring red alga Cyanidioschyzon merolae.</title>
        <authorList>
            <person name="Nozaki H."/>
            <person name="Takano H."/>
            <person name="Misumi O."/>
            <person name="Terasawa K."/>
            <person name="Matsuzaki M."/>
            <person name="Maruyama S."/>
            <person name="Nishida K."/>
            <person name="Yagisawa F."/>
            <person name="Yoshida Y."/>
            <person name="Fujiwara T."/>
            <person name="Takio S."/>
            <person name="Tamura K."/>
            <person name="Chung S.J."/>
            <person name="Nakamura S."/>
            <person name="Kuroiwa H."/>
            <person name="Tanaka K."/>
            <person name="Sato N."/>
            <person name="Kuroiwa T."/>
        </authorList>
    </citation>
    <scope>NUCLEOTIDE SEQUENCE [LARGE SCALE GENOMIC DNA]</scope>
    <source>
        <strain evidence="12 13">10D</strain>
    </source>
</reference>
<dbReference type="InterPro" id="IPR036390">
    <property type="entry name" value="WH_DNA-bd_sf"/>
</dbReference>
<dbReference type="GeneID" id="16995637"/>
<dbReference type="OrthoDB" id="6019at2759"/>
<gene>
    <name evidence="12" type="ORF">CYME_CMO187C</name>
</gene>
<protein>
    <submittedName>
        <fullName evidence="12">Heat shock transcription factor</fullName>
    </submittedName>
</protein>
<dbReference type="SMART" id="SM00415">
    <property type="entry name" value="HSF"/>
    <property type="match status" value="1"/>
</dbReference>
<feature type="compositionally biased region" description="Low complexity" evidence="10">
    <location>
        <begin position="125"/>
        <end position="139"/>
    </location>
</feature>
<proteinExistence type="inferred from homology"/>
<dbReference type="PANTHER" id="PTHR10015">
    <property type="entry name" value="HEAT SHOCK TRANSCRIPTION FACTOR"/>
    <property type="match status" value="1"/>
</dbReference>
<feature type="domain" description="HSF-type DNA-binding" evidence="11">
    <location>
        <begin position="65"/>
        <end position="89"/>
    </location>
</feature>
<comment type="similarity">
    <text evidence="8">Belongs to the HSF family.</text>
</comment>
<keyword evidence="5" id="KW-0238">DNA-binding</keyword>
<keyword evidence="3" id="KW-0597">Phosphoprotein</keyword>
<dbReference type="GO" id="GO:0003700">
    <property type="term" value="F:DNA-binding transcription factor activity"/>
    <property type="evidence" value="ECO:0007669"/>
    <property type="project" value="InterPro"/>
</dbReference>
<dbReference type="STRING" id="280699.M1V9I6"/>
<reference evidence="12 13" key="1">
    <citation type="journal article" date="2004" name="Nature">
        <title>Genome sequence of the ultrasmall unicellular red alga Cyanidioschyzon merolae 10D.</title>
        <authorList>
            <person name="Matsuzaki M."/>
            <person name="Misumi O."/>
            <person name="Shin-i T."/>
            <person name="Maruyama S."/>
            <person name="Takahara M."/>
            <person name="Miyagishima S."/>
            <person name="Mori T."/>
            <person name="Nishida K."/>
            <person name="Yagisawa F."/>
            <person name="Nishida K."/>
            <person name="Yoshida Y."/>
            <person name="Nishimura Y."/>
            <person name="Nakao S."/>
            <person name="Kobayashi T."/>
            <person name="Momoyama Y."/>
            <person name="Higashiyama T."/>
            <person name="Minoda A."/>
            <person name="Sano M."/>
            <person name="Nomoto H."/>
            <person name="Oishi K."/>
            <person name="Hayashi H."/>
            <person name="Ohta F."/>
            <person name="Nishizaka S."/>
            <person name="Haga S."/>
            <person name="Miura S."/>
            <person name="Morishita T."/>
            <person name="Kabeya Y."/>
            <person name="Terasawa K."/>
            <person name="Suzuki Y."/>
            <person name="Ishii Y."/>
            <person name="Asakawa S."/>
            <person name="Takano H."/>
            <person name="Ohta N."/>
            <person name="Kuroiwa H."/>
            <person name="Tanaka K."/>
            <person name="Shimizu N."/>
            <person name="Sugano S."/>
            <person name="Sato N."/>
            <person name="Nozaki H."/>
            <person name="Ogasawara N."/>
            <person name="Kohara Y."/>
            <person name="Kuroiwa T."/>
        </authorList>
    </citation>
    <scope>NUCLEOTIDE SEQUENCE [LARGE SCALE GENOMIC DNA]</scope>
    <source>
        <strain evidence="12 13">10D</strain>
    </source>
</reference>
<dbReference type="Gene3D" id="1.10.10.10">
    <property type="entry name" value="Winged helix-like DNA-binding domain superfamily/Winged helix DNA-binding domain"/>
    <property type="match status" value="1"/>
</dbReference>
<feature type="coiled-coil region" evidence="9">
    <location>
        <begin position="220"/>
        <end position="268"/>
    </location>
</feature>
<evidence type="ECO:0000256" key="8">
    <source>
        <dbReference type="RuleBase" id="RU004020"/>
    </source>
</evidence>
<evidence type="ECO:0000256" key="10">
    <source>
        <dbReference type="SAM" id="MobiDB-lite"/>
    </source>
</evidence>
<dbReference type="FunFam" id="1.10.10.10:FF:000037">
    <property type="entry name" value="Heat stress transcription factor B-4"/>
    <property type="match status" value="1"/>
</dbReference>
<evidence type="ECO:0000256" key="9">
    <source>
        <dbReference type="SAM" id="Coils"/>
    </source>
</evidence>
<dbReference type="HOGENOM" id="CLU_600453_0_0_1"/>
<dbReference type="Proteomes" id="UP000007014">
    <property type="component" value="Chromosome 15"/>
</dbReference>
<evidence type="ECO:0000256" key="2">
    <source>
        <dbReference type="ARBA" id="ARBA00011233"/>
    </source>
</evidence>